<gene>
    <name evidence="7" type="ORF">FXF47_00050</name>
</gene>
<feature type="transmembrane region" description="Helical" evidence="6">
    <location>
        <begin position="304"/>
        <end position="323"/>
    </location>
</feature>
<evidence type="ECO:0000313" key="7">
    <source>
        <dbReference type="EMBL" id="TYB32243.1"/>
    </source>
</evidence>
<protein>
    <submittedName>
        <fullName evidence="7">Oligosaccharide flippase family protein</fullName>
    </submittedName>
</protein>
<feature type="transmembrane region" description="Helical" evidence="6">
    <location>
        <begin position="12"/>
        <end position="30"/>
    </location>
</feature>
<dbReference type="InterPro" id="IPR002797">
    <property type="entry name" value="Polysacc_synth"/>
</dbReference>
<dbReference type="Proteomes" id="UP000324143">
    <property type="component" value="Unassembled WGS sequence"/>
</dbReference>
<sequence length="479" mass="55164">MDFSYKKLLKGTSIYTFSFIFIRAGSILLLPVFTRLLTPSEYGIIGILKPIINFVPLFFVFGLYVAQMRKYNKYKCNEKKLGNYIFSLNLFLWIINVLLFLLLISPLGKILIGKIISYNKVGFYPYVFLALLVGFLKIFTLMARNYFQTIHDFNKIAISSIVSFVCSAGFAIILIHYFNLGALGKILGMLFGTSIVFSFLYIGYIKKANFKFNKNMVKESLIIGVPVMANSIIGIVINYSDRIVLGKFLSMEVVGIYSLAYTGGMVLLVFTESFLKVWTPMFYDLLDSANEKKYIIIKKTFKRFIIISLLLYLFGSLFGKEIIHLCLPQNYNNTYLFLPYILFAMVFGGIVHFLGKFFVYFNDTKLIPIFTLISAICNLVINIIFVPIHGAFVAAISTIISFLITSVIMFIIIEKKYKSVQFDYLKIIFIIFLSFNPITLFLYQSDITLNNFFLKLLYLIIYLALFFKEIKKIYISLKK</sequence>
<keyword evidence="3 6" id="KW-0812">Transmembrane</keyword>
<dbReference type="PANTHER" id="PTHR30250:SF11">
    <property type="entry name" value="O-ANTIGEN TRANSPORTER-RELATED"/>
    <property type="match status" value="1"/>
</dbReference>
<comment type="caution">
    <text evidence="7">The sequence shown here is derived from an EMBL/GenBank/DDBJ whole genome shotgun (WGS) entry which is preliminary data.</text>
</comment>
<evidence type="ECO:0000256" key="5">
    <source>
        <dbReference type="ARBA" id="ARBA00023136"/>
    </source>
</evidence>
<feature type="transmembrane region" description="Helical" evidence="6">
    <location>
        <begin position="186"/>
        <end position="205"/>
    </location>
</feature>
<comment type="subcellular location">
    <subcellularLocation>
        <location evidence="1">Cell membrane</location>
        <topology evidence="1">Multi-pass membrane protein</topology>
    </subcellularLocation>
</comment>
<evidence type="ECO:0000256" key="1">
    <source>
        <dbReference type="ARBA" id="ARBA00004651"/>
    </source>
</evidence>
<feature type="transmembrane region" description="Helical" evidence="6">
    <location>
        <begin position="424"/>
        <end position="443"/>
    </location>
</feature>
<proteinExistence type="predicted"/>
<keyword evidence="8" id="KW-1185">Reference proteome</keyword>
<feature type="transmembrane region" description="Helical" evidence="6">
    <location>
        <begin position="449"/>
        <end position="467"/>
    </location>
</feature>
<feature type="transmembrane region" description="Helical" evidence="6">
    <location>
        <begin position="335"/>
        <end position="354"/>
    </location>
</feature>
<dbReference type="GO" id="GO:0005886">
    <property type="term" value="C:plasma membrane"/>
    <property type="evidence" value="ECO:0007669"/>
    <property type="project" value="UniProtKB-SubCell"/>
</dbReference>
<evidence type="ECO:0000256" key="6">
    <source>
        <dbReference type="SAM" id="Phobius"/>
    </source>
</evidence>
<keyword evidence="4 6" id="KW-1133">Transmembrane helix</keyword>
<name>A0A5D0MKW7_9BACT</name>
<feature type="transmembrane region" description="Helical" evidence="6">
    <location>
        <begin position="123"/>
        <end position="144"/>
    </location>
</feature>
<evidence type="ECO:0000256" key="2">
    <source>
        <dbReference type="ARBA" id="ARBA00022475"/>
    </source>
</evidence>
<evidence type="ECO:0000256" key="4">
    <source>
        <dbReference type="ARBA" id="ARBA00022989"/>
    </source>
</evidence>
<dbReference type="AlphaFoldDB" id="A0A5D0MKW7"/>
<keyword evidence="5 6" id="KW-0472">Membrane</keyword>
<dbReference type="InterPro" id="IPR050833">
    <property type="entry name" value="Poly_Biosynth_Transport"/>
</dbReference>
<feature type="transmembrane region" description="Helical" evidence="6">
    <location>
        <begin position="156"/>
        <end position="180"/>
    </location>
</feature>
<dbReference type="EMBL" id="VSIX01000002">
    <property type="protein sequence ID" value="TYB32243.1"/>
    <property type="molecule type" value="Genomic_DNA"/>
</dbReference>
<feature type="transmembrane region" description="Helical" evidence="6">
    <location>
        <begin position="84"/>
        <end position="103"/>
    </location>
</feature>
<organism evidence="7 8">
    <name type="scientific">Candidatus Mcinerneyibacterium aminivorans</name>
    <dbReference type="NCBI Taxonomy" id="2703815"/>
    <lineage>
        <taxon>Bacteria</taxon>
        <taxon>Candidatus Macinerneyibacteriota</taxon>
        <taxon>Candidatus Mcinerneyibacteria</taxon>
        <taxon>Candidatus Mcinerneyibacteriales</taxon>
        <taxon>Candidatus Mcinerneyibacteriaceae</taxon>
        <taxon>Candidatus Mcinerneyibacterium</taxon>
    </lineage>
</organism>
<feature type="transmembrane region" description="Helical" evidence="6">
    <location>
        <begin position="42"/>
        <end position="64"/>
    </location>
</feature>
<accession>A0A5D0MKW7</accession>
<dbReference type="PANTHER" id="PTHR30250">
    <property type="entry name" value="PST FAMILY PREDICTED COLANIC ACID TRANSPORTER"/>
    <property type="match status" value="1"/>
</dbReference>
<keyword evidence="2" id="KW-1003">Cell membrane</keyword>
<feature type="transmembrane region" description="Helical" evidence="6">
    <location>
        <begin position="259"/>
        <end position="283"/>
    </location>
</feature>
<evidence type="ECO:0000256" key="3">
    <source>
        <dbReference type="ARBA" id="ARBA00022692"/>
    </source>
</evidence>
<feature type="transmembrane region" description="Helical" evidence="6">
    <location>
        <begin position="217"/>
        <end position="239"/>
    </location>
</feature>
<dbReference type="Pfam" id="PF01943">
    <property type="entry name" value="Polysacc_synt"/>
    <property type="match status" value="1"/>
</dbReference>
<reference evidence="7" key="1">
    <citation type="submission" date="2019-08" db="EMBL/GenBank/DDBJ databases">
        <title>Genomic characterization of a novel candidate phylum (ARYD3) from a high temperature, high salinity tertiary oil reservoir in north central Oklahoma, USA.</title>
        <authorList>
            <person name="Youssef N.H."/>
            <person name="Yadav A."/>
            <person name="Elshahed M.S."/>
        </authorList>
    </citation>
    <scope>NUCLEOTIDE SEQUENCE [LARGE SCALE GENOMIC DNA]</scope>
    <source>
        <strain evidence="7">ARYD3</strain>
    </source>
</reference>
<feature type="transmembrane region" description="Helical" evidence="6">
    <location>
        <begin position="366"/>
        <end position="385"/>
    </location>
</feature>
<evidence type="ECO:0000313" key="8">
    <source>
        <dbReference type="Proteomes" id="UP000324143"/>
    </source>
</evidence>
<feature type="transmembrane region" description="Helical" evidence="6">
    <location>
        <begin position="391"/>
        <end position="412"/>
    </location>
</feature>